<dbReference type="SMART" id="SM00357">
    <property type="entry name" value="CSP"/>
    <property type="match status" value="1"/>
</dbReference>
<dbReference type="PANTHER" id="PTHR46565">
    <property type="entry name" value="COLD SHOCK DOMAIN PROTEIN 2"/>
    <property type="match status" value="1"/>
</dbReference>
<keyword evidence="3" id="KW-1185">Reference proteome</keyword>
<dbReference type="OrthoDB" id="7477356at2"/>
<protein>
    <submittedName>
        <fullName evidence="2">Putative cold shock protein</fullName>
    </submittedName>
</protein>
<dbReference type="InterPro" id="IPR011129">
    <property type="entry name" value="CSD"/>
</dbReference>
<dbReference type="Gene3D" id="2.40.50.140">
    <property type="entry name" value="Nucleic acid-binding proteins"/>
    <property type="match status" value="1"/>
</dbReference>
<dbReference type="EMBL" id="BAGZ01000008">
    <property type="protein sequence ID" value="GAB77938.1"/>
    <property type="molecule type" value="Genomic_DNA"/>
</dbReference>
<dbReference type="STRING" id="100225.SAMN05421595_0449"/>
<proteinExistence type="predicted"/>
<dbReference type="CDD" id="cd04458">
    <property type="entry name" value="CSP_CDS"/>
    <property type="match status" value="1"/>
</dbReference>
<dbReference type="Pfam" id="PF00313">
    <property type="entry name" value="CSD"/>
    <property type="match status" value="1"/>
</dbReference>
<dbReference type="PANTHER" id="PTHR46565:SF20">
    <property type="entry name" value="COLD SHOCK DOMAIN-CONTAINING PROTEIN 4"/>
    <property type="match status" value="1"/>
</dbReference>
<dbReference type="eggNOG" id="COG1278">
    <property type="taxonomic scope" value="Bacteria"/>
</dbReference>
<dbReference type="InterPro" id="IPR012340">
    <property type="entry name" value="NA-bd_OB-fold"/>
</dbReference>
<feature type="domain" description="CSD" evidence="1">
    <location>
        <begin position="1"/>
        <end position="65"/>
    </location>
</feature>
<evidence type="ECO:0000259" key="1">
    <source>
        <dbReference type="PROSITE" id="PS51857"/>
    </source>
</evidence>
<gene>
    <name evidence="2" type="ORF">AUCHE_08_01810</name>
</gene>
<dbReference type="AlphaFoldDB" id="K6V6T3"/>
<name>K6V6T3_9MICO</name>
<organism evidence="2 3">
    <name type="scientific">Austwickia chelonae NBRC 105200</name>
    <dbReference type="NCBI Taxonomy" id="1184607"/>
    <lineage>
        <taxon>Bacteria</taxon>
        <taxon>Bacillati</taxon>
        <taxon>Actinomycetota</taxon>
        <taxon>Actinomycetes</taxon>
        <taxon>Micrococcales</taxon>
        <taxon>Dermatophilaceae</taxon>
        <taxon>Austwickia</taxon>
    </lineage>
</organism>
<dbReference type="PRINTS" id="PR00050">
    <property type="entry name" value="COLDSHOCK"/>
</dbReference>
<dbReference type="InterPro" id="IPR002059">
    <property type="entry name" value="CSP_DNA-bd"/>
</dbReference>
<dbReference type="RefSeq" id="WP_006502690.1">
    <property type="nucleotide sequence ID" value="NZ_BAGZ01000008.1"/>
</dbReference>
<dbReference type="PROSITE" id="PS51857">
    <property type="entry name" value="CSD_2"/>
    <property type="match status" value="1"/>
</dbReference>
<dbReference type="SUPFAM" id="SSF50249">
    <property type="entry name" value="Nucleic acid-binding proteins"/>
    <property type="match status" value="1"/>
</dbReference>
<evidence type="ECO:0000313" key="3">
    <source>
        <dbReference type="Proteomes" id="UP000008495"/>
    </source>
</evidence>
<reference evidence="2 3" key="1">
    <citation type="submission" date="2012-08" db="EMBL/GenBank/DDBJ databases">
        <title>Whole genome shotgun sequence of Austwickia chelonae NBRC 105200.</title>
        <authorList>
            <person name="Yoshida I."/>
            <person name="Hosoyama A."/>
            <person name="Tsuchikane K."/>
            <person name="Katsumata H."/>
            <person name="Ando Y."/>
            <person name="Ohji S."/>
            <person name="Hamada M."/>
            <person name="Tamura T."/>
            <person name="Yamazoe A."/>
            <person name="Yamazaki S."/>
            <person name="Fujita N."/>
        </authorList>
    </citation>
    <scope>NUCLEOTIDE SEQUENCE [LARGE SCALE GENOMIC DNA]</scope>
    <source>
        <strain evidence="2 3">NBRC 105200</strain>
    </source>
</reference>
<evidence type="ECO:0000313" key="2">
    <source>
        <dbReference type="EMBL" id="GAB77938.1"/>
    </source>
</evidence>
<dbReference type="GO" id="GO:0003676">
    <property type="term" value="F:nucleic acid binding"/>
    <property type="evidence" value="ECO:0007669"/>
    <property type="project" value="InterPro"/>
</dbReference>
<comment type="caution">
    <text evidence="2">The sequence shown here is derived from an EMBL/GenBank/DDBJ whole genome shotgun (WGS) entry which is preliminary data.</text>
</comment>
<dbReference type="Proteomes" id="UP000008495">
    <property type="component" value="Unassembled WGS sequence"/>
</dbReference>
<sequence>MPTGKVKFFDEQKGFGFVSCDDGGDDVFVPAKSLPSGVTGLKAGMRLEYSIAAGKRGTQAMQVRVLDPAPSVAAAQHAKHRRSAEEMTVITEDLIKMLDRMSNGFRRGHHPDRKEAQKVAAVLRAVATHLDGA</sequence>
<accession>K6V6T3</accession>